<reference evidence="7" key="2">
    <citation type="journal article" date="2024" name="Nature">
        <title>Anoxygenic phototroph of the Chloroflexota uses a type I reaction centre.</title>
        <authorList>
            <person name="Tsuji J.M."/>
            <person name="Shaw N.A."/>
            <person name="Nagashima S."/>
            <person name="Venkiteswaran J.J."/>
            <person name="Schiff S.L."/>
            <person name="Watanabe T."/>
            <person name="Fukui M."/>
            <person name="Hanada S."/>
            <person name="Tank M."/>
            <person name="Neufeld J.D."/>
        </authorList>
    </citation>
    <scope>NUCLEOTIDE SEQUENCE</scope>
    <source>
        <strain evidence="7">L227-S17</strain>
    </source>
</reference>
<dbReference type="InterPro" id="IPR025302">
    <property type="entry name" value="DrrA1/2-like_C"/>
</dbReference>
<dbReference type="EMBL" id="JACATZ010000001">
    <property type="protein sequence ID" value="NWJ46535.1"/>
    <property type="molecule type" value="Genomic_DNA"/>
</dbReference>
<dbReference type="Gene3D" id="3.40.50.300">
    <property type="entry name" value="P-loop containing nucleotide triphosphate hydrolases"/>
    <property type="match status" value="1"/>
</dbReference>
<evidence type="ECO:0000313" key="8">
    <source>
        <dbReference type="Proteomes" id="UP000521676"/>
    </source>
</evidence>
<keyword evidence="4 6" id="KW-0067">ATP-binding</keyword>
<dbReference type="EMBL" id="CP128399">
    <property type="protein sequence ID" value="WJW65904.1"/>
    <property type="molecule type" value="Genomic_DNA"/>
</dbReference>
<evidence type="ECO:0000256" key="4">
    <source>
        <dbReference type="ARBA" id="ARBA00022840"/>
    </source>
</evidence>
<dbReference type="Proteomes" id="UP000521676">
    <property type="component" value="Unassembled WGS sequence"/>
</dbReference>
<dbReference type="Pfam" id="PF13732">
    <property type="entry name" value="DrrA1-3_C"/>
    <property type="match status" value="1"/>
</dbReference>
<dbReference type="RefSeq" id="WP_341467792.1">
    <property type="nucleotide sequence ID" value="NZ_CP128399.1"/>
</dbReference>
<keyword evidence="2" id="KW-0813">Transport</keyword>
<dbReference type="InterPro" id="IPR003439">
    <property type="entry name" value="ABC_transporter-like_ATP-bd"/>
</dbReference>
<keyword evidence="9" id="KW-1185">Reference proteome</keyword>
<organism evidence="6 8">
    <name type="scientific">Candidatus Chlorohelix allophototropha</name>
    <dbReference type="NCBI Taxonomy" id="3003348"/>
    <lineage>
        <taxon>Bacteria</taxon>
        <taxon>Bacillati</taxon>
        <taxon>Chloroflexota</taxon>
        <taxon>Chloroflexia</taxon>
        <taxon>Candidatus Chloroheliales</taxon>
        <taxon>Candidatus Chloroheliaceae</taxon>
        <taxon>Candidatus Chlorohelix</taxon>
    </lineage>
</organism>
<dbReference type="GO" id="GO:0005524">
    <property type="term" value="F:ATP binding"/>
    <property type="evidence" value="ECO:0007669"/>
    <property type="project" value="UniProtKB-KW"/>
</dbReference>
<comment type="similarity">
    <text evidence="1">Belongs to the ABC transporter superfamily.</text>
</comment>
<dbReference type="PANTHER" id="PTHR43335">
    <property type="entry name" value="ABC TRANSPORTER, ATP-BINDING PROTEIN"/>
    <property type="match status" value="1"/>
</dbReference>
<dbReference type="InterPro" id="IPR017871">
    <property type="entry name" value="ABC_transporter-like_CS"/>
</dbReference>
<dbReference type="InterPro" id="IPR027417">
    <property type="entry name" value="P-loop_NTPase"/>
</dbReference>
<dbReference type="SUPFAM" id="SSF52540">
    <property type="entry name" value="P-loop containing nucleoside triphosphate hydrolases"/>
    <property type="match status" value="1"/>
</dbReference>
<evidence type="ECO:0000256" key="1">
    <source>
        <dbReference type="ARBA" id="ARBA00005417"/>
    </source>
</evidence>
<dbReference type="PANTHER" id="PTHR43335:SF4">
    <property type="entry name" value="ABC TRANSPORTER, ATP-BINDING PROTEIN"/>
    <property type="match status" value="1"/>
</dbReference>
<accession>A0A8T7M3P0</accession>
<evidence type="ECO:0000313" key="7">
    <source>
        <dbReference type="EMBL" id="WJW65904.1"/>
    </source>
</evidence>
<name>A0A8T7M3P0_9CHLR</name>
<proteinExistence type="inferred from homology"/>
<evidence type="ECO:0000256" key="3">
    <source>
        <dbReference type="ARBA" id="ARBA00022741"/>
    </source>
</evidence>
<sequence length="347" mass="39229">MLLLDKVNKTFTTEIAVEGETGNTGRKKKSKVVKTRIQAANEISFSVETGDIFGFLGPNGAGKTTTIRMILDILRPDSGTITWKGKSIIDIPRRSFGYLPEERGLYPKMVVDEQLIFLARLLGTPKKVAEEHLNYWLDRFDIQQNRKKKLEELSKGNQQKIQFLAAVLHDPEILIMDEPFSGLDPINVNQLKEAFLEMHKRGKTIIFSTHQMEQVEELCEDIVLINKGQVLLHGNLREIKSGTGRKVVRLALQNDIEMLWLDQIPGVSVTKRRADYVELHLSAPTTTDDLLRLVLQRGDHVLRFELAEPSLNDIFIEKVAGVSITEDPNRFAAVAKEYNQTLTAAKS</sequence>
<dbReference type="GO" id="GO:0016887">
    <property type="term" value="F:ATP hydrolysis activity"/>
    <property type="evidence" value="ECO:0007669"/>
    <property type="project" value="InterPro"/>
</dbReference>
<evidence type="ECO:0000313" key="6">
    <source>
        <dbReference type="EMBL" id="NWJ46535.1"/>
    </source>
</evidence>
<dbReference type="InterPro" id="IPR003593">
    <property type="entry name" value="AAA+_ATPase"/>
</dbReference>
<dbReference type="PROSITE" id="PS00211">
    <property type="entry name" value="ABC_TRANSPORTER_1"/>
    <property type="match status" value="1"/>
</dbReference>
<dbReference type="PROSITE" id="PS50893">
    <property type="entry name" value="ABC_TRANSPORTER_2"/>
    <property type="match status" value="1"/>
</dbReference>
<protein>
    <submittedName>
        <fullName evidence="6">ATP-binding cassette domain-containing protein</fullName>
    </submittedName>
</protein>
<gene>
    <name evidence="6" type="ORF">HXX08_11705</name>
    <name evidence="7" type="ORF">OZ401_001684</name>
</gene>
<dbReference type="Proteomes" id="UP001431572">
    <property type="component" value="Chromosome 1"/>
</dbReference>
<evidence type="ECO:0000256" key="2">
    <source>
        <dbReference type="ARBA" id="ARBA00022448"/>
    </source>
</evidence>
<reference evidence="6 8" key="1">
    <citation type="submission" date="2020-06" db="EMBL/GenBank/DDBJ databases">
        <title>Anoxygenic phototrophic Chloroflexota member uses a Type I reaction center.</title>
        <authorList>
            <person name="Tsuji J.M."/>
            <person name="Shaw N.A."/>
            <person name="Nagashima S."/>
            <person name="Venkiteswaran J."/>
            <person name="Schiff S.L."/>
            <person name="Hanada S."/>
            <person name="Tank M."/>
            <person name="Neufeld J.D."/>
        </authorList>
    </citation>
    <scope>NUCLEOTIDE SEQUENCE [LARGE SCALE GENOMIC DNA]</scope>
    <source>
        <strain evidence="6">L227-S17</strain>
    </source>
</reference>
<dbReference type="AlphaFoldDB" id="A0A8T7M3P0"/>
<evidence type="ECO:0000313" key="9">
    <source>
        <dbReference type="Proteomes" id="UP001431572"/>
    </source>
</evidence>
<dbReference type="SMART" id="SM00382">
    <property type="entry name" value="AAA"/>
    <property type="match status" value="1"/>
</dbReference>
<evidence type="ECO:0000259" key="5">
    <source>
        <dbReference type="PROSITE" id="PS50893"/>
    </source>
</evidence>
<dbReference type="Pfam" id="PF00005">
    <property type="entry name" value="ABC_tran"/>
    <property type="match status" value="1"/>
</dbReference>
<keyword evidence="3" id="KW-0547">Nucleotide-binding</keyword>
<feature type="domain" description="ABC transporter" evidence="5">
    <location>
        <begin position="2"/>
        <end position="252"/>
    </location>
</feature>